<protein>
    <recommendedName>
        <fullName evidence="5">Ubiquitin-like domain-containing protein</fullName>
    </recommendedName>
</protein>
<keyword evidence="2" id="KW-0732">Signal</keyword>
<sequence length="387" mass="43001">MKRRRAPRLLLLCCAVTQALELRVATAVGSRFLDKKVDVNLDDETLTIGELKDMLSMRFPGGPPRSVQRLFLGSRLLKDDEPASSLREDEEEDDEERTRTALTLDVVPPVADGRPRPPDDLEDRVRAYAAESAALDHMRRVLADEFDEDLEEGEDDDALGVCARVANDVRRHERALLASLAPELERRKAKVTEGIVRDGRGLLAKRDPRKAFFESGRAVSKKATIGERASLILDMDYKEGAKVALGLLVAANVGVKDAGRKTFLLLLLPVALALKTRPARYLQKVLWYMLPRGPRHADGFFQVLLNGPQQLIMALDEEAYLYELYRPLVADEALARAGDDGSERGLAQYRDADGWTEVSADDGDDGGEDGEGEDEDDEEDDEDDEDD</sequence>
<feature type="compositionally biased region" description="Acidic residues" evidence="1">
    <location>
        <begin position="359"/>
        <end position="387"/>
    </location>
</feature>
<feature type="region of interest" description="Disordered" evidence="1">
    <location>
        <begin position="337"/>
        <end position="387"/>
    </location>
</feature>
<proteinExistence type="predicted"/>
<gene>
    <name evidence="3" type="ORF">PECAL_2P09200</name>
</gene>
<dbReference type="CDD" id="cd17039">
    <property type="entry name" value="Ubl_ubiquitin_like"/>
    <property type="match status" value="1"/>
</dbReference>
<dbReference type="InterPro" id="IPR029071">
    <property type="entry name" value="Ubiquitin-like_domsf"/>
</dbReference>
<keyword evidence="4" id="KW-1185">Reference proteome</keyword>
<reference evidence="3" key="1">
    <citation type="submission" date="2021-11" db="EMBL/GenBank/DDBJ databases">
        <authorList>
            <consortium name="Genoscope - CEA"/>
            <person name="William W."/>
        </authorList>
    </citation>
    <scope>NUCLEOTIDE SEQUENCE</scope>
</reference>
<evidence type="ECO:0008006" key="5">
    <source>
        <dbReference type="Google" id="ProtNLM"/>
    </source>
</evidence>
<feature type="chain" id="PRO_5035246105" description="Ubiquitin-like domain-containing protein" evidence="2">
    <location>
        <begin position="20"/>
        <end position="387"/>
    </location>
</feature>
<organism evidence="3 4">
    <name type="scientific">Pelagomonas calceolata</name>
    <dbReference type="NCBI Taxonomy" id="35677"/>
    <lineage>
        <taxon>Eukaryota</taxon>
        <taxon>Sar</taxon>
        <taxon>Stramenopiles</taxon>
        <taxon>Ochrophyta</taxon>
        <taxon>Pelagophyceae</taxon>
        <taxon>Pelagomonadales</taxon>
        <taxon>Pelagomonadaceae</taxon>
        <taxon>Pelagomonas</taxon>
    </lineage>
</organism>
<evidence type="ECO:0000313" key="4">
    <source>
        <dbReference type="Proteomes" id="UP000789595"/>
    </source>
</evidence>
<evidence type="ECO:0000256" key="2">
    <source>
        <dbReference type="SAM" id="SignalP"/>
    </source>
</evidence>
<evidence type="ECO:0000313" key="3">
    <source>
        <dbReference type="EMBL" id="CAH0367879.1"/>
    </source>
</evidence>
<dbReference type="SUPFAM" id="SSF54236">
    <property type="entry name" value="Ubiquitin-like"/>
    <property type="match status" value="1"/>
</dbReference>
<dbReference type="EMBL" id="CAKKNE010000002">
    <property type="protein sequence ID" value="CAH0367879.1"/>
    <property type="molecule type" value="Genomic_DNA"/>
</dbReference>
<accession>A0A8J2SJZ0</accession>
<evidence type="ECO:0000256" key="1">
    <source>
        <dbReference type="SAM" id="MobiDB-lite"/>
    </source>
</evidence>
<dbReference type="AlphaFoldDB" id="A0A8J2SJZ0"/>
<comment type="caution">
    <text evidence="3">The sequence shown here is derived from an EMBL/GenBank/DDBJ whole genome shotgun (WGS) entry which is preliminary data.</text>
</comment>
<dbReference type="OrthoDB" id="21589at2759"/>
<dbReference type="Proteomes" id="UP000789595">
    <property type="component" value="Unassembled WGS sequence"/>
</dbReference>
<feature type="signal peptide" evidence="2">
    <location>
        <begin position="1"/>
        <end position="19"/>
    </location>
</feature>
<dbReference type="Gene3D" id="3.10.20.90">
    <property type="entry name" value="Phosphatidylinositol 3-kinase Catalytic Subunit, Chain A, domain 1"/>
    <property type="match status" value="1"/>
</dbReference>
<name>A0A8J2SJZ0_9STRA</name>